<dbReference type="HOGENOM" id="CLU_724905_0_0_5"/>
<evidence type="ECO:0000313" key="2">
    <source>
        <dbReference type="Proteomes" id="UP000000270"/>
    </source>
</evidence>
<reference evidence="1 2" key="6">
    <citation type="journal article" date="2011" name="Appl. Environ. Microbiol.">
        <title>Involvement of the azorhizobial chromosome partition gene (parA) in the onset of bacteroid differentiation during Sesbania rostrata stem nodule development.</title>
        <authorList>
            <person name="Liu CT."/>
            <person name="Lee KB."/>
            <person name="Wang YS."/>
            <person name="Peng MH."/>
            <person name="Lee KT."/>
            <person name="Suzuki S."/>
            <person name="Suzuki T."/>
            <person name="Oyaizu H."/>
        </authorList>
    </citation>
    <scope>NUCLEOTIDE SEQUENCE [LARGE SCALE GENOMIC DNA]</scope>
    <source>
        <strain evidence="2">ATCC 43989 / DSM 5975 / JCM 20966 / LMG 6465 / NBRC 14845 / NCIMB 13405 / ORS 571</strain>
    </source>
</reference>
<protein>
    <recommendedName>
        <fullName evidence="3">Methyltransferase domain-containing protein</fullName>
    </recommendedName>
</protein>
<dbReference type="Pfam" id="PF13489">
    <property type="entry name" value="Methyltransf_23"/>
    <property type="match status" value="1"/>
</dbReference>
<dbReference type="Gene3D" id="3.40.50.150">
    <property type="entry name" value="Vaccinia Virus protein VP39"/>
    <property type="match status" value="1"/>
</dbReference>
<dbReference type="SUPFAM" id="SSF53335">
    <property type="entry name" value="S-adenosyl-L-methionine-dependent methyltransferases"/>
    <property type="match status" value="1"/>
</dbReference>
<reference evidence="1 2" key="1">
    <citation type="journal article" date="2007" name="Appl. Environ. Microbiol.">
        <title>Rhizobial factors required for stem nodule maturation and maintenance in Sesbania rostrata-Azorhizobium caulinodans ORS571 symbiosis.</title>
        <authorList>
            <person name="Suzuki S."/>
            <person name="Aono T."/>
            <person name="Lee KB."/>
            <person name="Suzuki T."/>
            <person name="Liu CT."/>
            <person name="Miwa H."/>
            <person name="Wakao S."/>
            <person name="Iki T."/>
            <person name="Oyaizu H."/>
        </authorList>
    </citation>
    <scope>NUCLEOTIDE SEQUENCE [LARGE SCALE GENOMIC DNA]</scope>
    <source>
        <strain evidence="2">ATCC 43989 / DSM 5975 / JCM 20966 / LMG 6465 / NBRC 14845 / NCIMB 13405 / ORS 571</strain>
    </source>
</reference>
<organism evidence="1 2">
    <name type="scientific">Azorhizobium caulinodans (strain ATCC 43989 / DSM 5975 / JCM 20966 / LMG 6465 / NBRC 14845 / NCIMB 13405 / ORS 571)</name>
    <dbReference type="NCBI Taxonomy" id="438753"/>
    <lineage>
        <taxon>Bacteria</taxon>
        <taxon>Pseudomonadati</taxon>
        <taxon>Pseudomonadota</taxon>
        <taxon>Alphaproteobacteria</taxon>
        <taxon>Hyphomicrobiales</taxon>
        <taxon>Xanthobacteraceae</taxon>
        <taxon>Azorhizobium</taxon>
    </lineage>
</organism>
<reference evidence="1 2" key="5">
    <citation type="journal article" date="2010" name="Appl. Environ. Microbiol.">
        <title>phrR-like gene praR of Azorhizobium caulinodans ORS571 is essential for symbiosis with Sesbania rostrata and is involved in expression of reb genes.</title>
        <authorList>
            <person name="Akiba N."/>
            <person name="Aono T."/>
            <person name="Toyazaki H."/>
            <person name="Sato S."/>
            <person name="Oyaizu H."/>
        </authorList>
    </citation>
    <scope>NUCLEOTIDE SEQUENCE [LARGE SCALE GENOMIC DNA]</scope>
    <source>
        <strain evidence="2">ATCC 43989 / DSM 5975 / JCM 20966 / LMG 6465 / NBRC 14845 / NCIMB 13405 / ORS 571</strain>
    </source>
</reference>
<accession>A8IEC8</accession>
<evidence type="ECO:0000313" key="1">
    <source>
        <dbReference type="EMBL" id="BAF89473.1"/>
    </source>
</evidence>
<dbReference type="AlphaFoldDB" id="A8IEC8"/>
<dbReference type="Proteomes" id="UP000000270">
    <property type="component" value="Chromosome"/>
</dbReference>
<dbReference type="eggNOG" id="COG2227">
    <property type="taxonomic scope" value="Bacteria"/>
</dbReference>
<reference evidence="1 2" key="4">
    <citation type="journal article" date="2009" name="Appl. Environ. Microbiol.">
        <title>Comparative genome-wide transcriptional profiling of Azorhizobium caulinodans ORS571 grown under free-living and symbiotic conditions.</title>
        <authorList>
            <person name="Tsukada S."/>
            <person name="Aono T."/>
            <person name="Akiba N."/>
            <person name="Lee KB."/>
            <person name="Liu CT."/>
            <person name="Toyazaki H."/>
            <person name="Oyaizu H."/>
        </authorList>
    </citation>
    <scope>NUCLEOTIDE SEQUENCE [LARGE SCALE GENOMIC DNA]</scope>
    <source>
        <strain evidence="2">ATCC 43989 / DSM 5975 / JCM 20966 / LMG 6465 / NBRC 14845 / NCIMB 13405 / ORS 571</strain>
    </source>
</reference>
<dbReference type="STRING" id="438753.AZC_3475"/>
<proteinExistence type="predicted"/>
<reference evidence="1 2" key="3">
    <citation type="journal article" date="2008" name="BMC Genomics">
        <title>The genome of the versatile nitrogen fixer Azorhizobium caulinodans ORS571.</title>
        <authorList>
            <person name="Lee KB."/>
            <person name="Backer P.D."/>
            <person name="Aono T."/>
            <person name="Liu CT."/>
            <person name="Suzuki S."/>
            <person name="Suzuki T."/>
            <person name="Kaneko T."/>
            <person name="Yamada M."/>
            <person name="Tabata S."/>
            <person name="Kupfer D.M."/>
            <person name="Najar F.Z."/>
            <person name="Wiley G.B."/>
            <person name="Roe B."/>
            <person name="Binnewies T.T."/>
            <person name="Ussery D.W."/>
            <person name="D'Haeze W."/>
            <person name="Herder J.D."/>
            <person name="Gevers D."/>
            <person name="Vereecke D."/>
            <person name="Holsters M."/>
            <person name="Oyaizu H."/>
        </authorList>
    </citation>
    <scope>NUCLEOTIDE SEQUENCE [LARGE SCALE GENOMIC DNA]</scope>
    <source>
        <strain evidence="2">ATCC 43989 / DSM 5975 / JCM 20966 / LMG 6465 / NBRC 14845 / NCIMB 13405 / ORS 571</strain>
    </source>
</reference>
<reference evidence="2" key="2">
    <citation type="submission" date="2007-04" db="EMBL/GenBank/DDBJ databases">
        <title>Complete genome sequence of the nitrogen-fixing bacterium Azorhizobium caulinodans ORS571.</title>
        <authorList>
            <person name="Lee K.B."/>
            <person name="Backer P.D."/>
            <person name="Aono T."/>
            <person name="Liu C.T."/>
            <person name="Suzuki S."/>
            <person name="Suzuki T."/>
            <person name="Kaneko T."/>
            <person name="Yamada M."/>
            <person name="Tabata S."/>
            <person name="Kupfer D.M."/>
            <person name="Najar F.Z."/>
            <person name="Wiley G.B."/>
            <person name="Roe B."/>
            <person name="Binnewies T."/>
            <person name="Ussery D."/>
            <person name="Vereecke D."/>
            <person name="Gevers D."/>
            <person name="Holsters M."/>
            <person name="Oyaizu H."/>
        </authorList>
    </citation>
    <scope>NUCLEOTIDE SEQUENCE [LARGE SCALE GENOMIC DNA]</scope>
    <source>
        <strain evidence="2">ATCC 43989 / DSM 5975 / JCM 20966 / LMG 6465 / NBRC 14845 / NCIMB 13405 / ORS 571</strain>
    </source>
</reference>
<dbReference type="KEGG" id="azc:AZC_3475"/>
<dbReference type="InterPro" id="IPR029063">
    <property type="entry name" value="SAM-dependent_MTases_sf"/>
</dbReference>
<dbReference type="RefSeq" id="WP_012171998.1">
    <property type="nucleotide sequence ID" value="NC_009937.1"/>
</dbReference>
<gene>
    <name evidence="1" type="ordered locus">AZC_3475</name>
</gene>
<evidence type="ECO:0008006" key="3">
    <source>
        <dbReference type="Google" id="ProtNLM"/>
    </source>
</evidence>
<name>A8IEC8_AZOC5</name>
<keyword evidence="2" id="KW-1185">Reference proteome</keyword>
<dbReference type="EMBL" id="AP009384">
    <property type="protein sequence ID" value="BAF89473.1"/>
    <property type="molecule type" value="Genomic_DNA"/>
</dbReference>
<sequence length="381" mass="40705">MTCCRVCGAPLGAPAYEAQAPSMTSIMTLVSVPTQVFVCETCNHVQSPDLPDIKAFYDTGYRISLASENHDQLFAVAPDGTPIYRTEHQANIALRLLNLPEGASLLDYGAAKATTLRHMMRSRPDLKPAVFDVSTDYTAAWEGWVPEDAQATYDVPAEWAGRFDAVMSHFVLEHVADPVPFLKVIHGLLKPDGQVLISVPDSIANPGDMIVADHLNHFNVPSLSRAFAEAGFAMDVCDASSFPGAFFATARKADGAAKAKADAGVATLASEACGFWTDAAKRLDAAAGDLAGRRAAIYGAGFYGAWIASRVGEKVSVATFLDQNPNLKGSSMFDRPVVPPADLPDEVDVVFVGLNPKKARAIVAQVPVLQRDGLELVWLDA</sequence>